<gene>
    <name evidence="1" type="ORF">OD355_11060</name>
</gene>
<proteinExistence type="predicted"/>
<protein>
    <submittedName>
        <fullName evidence="1">DUF6157 family protein</fullName>
    </submittedName>
</protein>
<evidence type="ECO:0000313" key="2">
    <source>
        <dbReference type="Proteomes" id="UP001209317"/>
    </source>
</evidence>
<comment type="caution">
    <text evidence="1">The sequence shown here is derived from an EMBL/GenBank/DDBJ whole genome shotgun (WGS) entry which is preliminary data.</text>
</comment>
<sequence length="136" mass="15155">MKTHTTNYFNTFIEVAEDTKAICGTKPPAKENKTVAEMQYALIAENPYAYTSDDVLFKVYAERNNLSPDTYEEARAQFFSKGQACLRTSPLAKTYGFGIHSDANGKVALAAMESKAYTGFLKDESVKKVKAMKSRK</sequence>
<organism evidence="1 2">
    <name type="scientific">Haoranjiania flava</name>
    <dbReference type="NCBI Taxonomy" id="1856322"/>
    <lineage>
        <taxon>Bacteria</taxon>
        <taxon>Pseudomonadati</taxon>
        <taxon>Bacteroidota</taxon>
        <taxon>Chitinophagia</taxon>
        <taxon>Chitinophagales</taxon>
        <taxon>Chitinophagaceae</taxon>
        <taxon>Haoranjiania</taxon>
    </lineage>
</organism>
<dbReference type="InterPro" id="IPR046155">
    <property type="entry name" value="DUF6157"/>
</dbReference>
<dbReference type="EMBL" id="JAOTPL010000017">
    <property type="protein sequence ID" value="MCU7695058.1"/>
    <property type="molecule type" value="Genomic_DNA"/>
</dbReference>
<name>A0AAE3IN53_9BACT</name>
<dbReference type="AlphaFoldDB" id="A0AAE3IN53"/>
<accession>A0AAE3IN53</accession>
<reference evidence="1" key="1">
    <citation type="submission" date="2022-10" db="EMBL/GenBank/DDBJ databases">
        <authorList>
            <person name="Kim H.S."/>
            <person name="Kim J.-S."/>
            <person name="Suh M.K."/>
            <person name="Eom M.K."/>
            <person name="Lee J.-S."/>
        </authorList>
    </citation>
    <scope>NUCLEOTIDE SEQUENCE</scope>
    <source>
        <strain evidence="1">LIP-5</strain>
    </source>
</reference>
<keyword evidence="2" id="KW-1185">Reference proteome</keyword>
<dbReference type="RefSeq" id="WP_263038544.1">
    <property type="nucleotide sequence ID" value="NZ_JAOTPL010000017.1"/>
</dbReference>
<dbReference type="Proteomes" id="UP001209317">
    <property type="component" value="Unassembled WGS sequence"/>
</dbReference>
<dbReference type="Pfam" id="PF19654">
    <property type="entry name" value="DUF6157"/>
    <property type="match status" value="1"/>
</dbReference>
<evidence type="ECO:0000313" key="1">
    <source>
        <dbReference type="EMBL" id="MCU7695058.1"/>
    </source>
</evidence>